<keyword evidence="5 11" id="KW-0812">Transmembrane</keyword>
<evidence type="ECO:0000256" key="4">
    <source>
        <dbReference type="ARBA" id="ARBA00022475"/>
    </source>
</evidence>
<dbReference type="InterPro" id="IPR006028">
    <property type="entry name" value="GABAA/Glycine_rcpt"/>
</dbReference>
<evidence type="ECO:0000256" key="2">
    <source>
        <dbReference type="ARBA" id="ARBA00004236"/>
    </source>
</evidence>
<gene>
    <name evidence="15" type="ORF">LSH36_155g03008</name>
</gene>
<dbReference type="EMBL" id="JAODUP010000155">
    <property type="protein sequence ID" value="KAK2159280.1"/>
    <property type="molecule type" value="Genomic_DNA"/>
</dbReference>
<keyword evidence="16" id="KW-1185">Reference proteome</keyword>
<dbReference type="InterPro" id="IPR018000">
    <property type="entry name" value="Neurotransmitter_ion_chnl_CS"/>
</dbReference>
<feature type="chain" id="PRO_5041765584" evidence="11">
    <location>
        <begin position="19"/>
        <end position="385"/>
    </location>
</feature>
<dbReference type="GO" id="GO:0005230">
    <property type="term" value="F:extracellular ligand-gated monoatomic ion channel activity"/>
    <property type="evidence" value="ECO:0007669"/>
    <property type="project" value="InterPro"/>
</dbReference>
<evidence type="ECO:0000256" key="1">
    <source>
        <dbReference type="ARBA" id="ARBA00004141"/>
    </source>
</evidence>
<dbReference type="PROSITE" id="PS00236">
    <property type="entry name" value="NEUROTR_ION_CHANNEL"/>
    <property type="match status" value="1"/>
</dbReference>
<dbReference type="Proteomes" id="UP001208570">
    <property type="component" value="Unassembled WGS sequence"/>
</dbReference>
<dbReference type="GO" id="GO:0005886">
    <property type="term" value="C:plasma membrane"/>
    <property type="evidence" value="ECO:0007669"/>
    <property type="project" value="UniProtKB-SubCell"/>
</dbReference>
<evidence type="ECO:0000256" key="12">
    <source>
        <dbReference type="SAM" id="MobiDB-lite"/>
    </source>
</evidence>
<organism evidence="15 16">
    <name type="scientific">Paralvinella palmiformis</name>
    <dbReference type="NCBI Taxonomy" id="53620"/>
    <lineage>
        <taxon>Eukaryota</taxon>
        <taxon>Metazoa</taxon>
        <taxon>Spiralia</taxon>
        <taxon>Lophotrochozoa</taxon>
        <taxon>Annelida</taxon>
        <taxon>Polychaeta</taxon>
        <taxon>Sedentaria</taxon>
        <taxon>Canalipalpata</taxon>
        <taxon>Terebellida</taxon>
        <taxon>Terebelliformia</taxon>
        <taxon>Alvinellidae</taxon>
        <taxon>Paralvinella</taxon>
    </lineage>
</organism>
<evidence type="ECO:0000256" key="10">
    <source>
        <dbReference type="ARBA" id="ARBA00023303"/>
    </source>
</evidence>
<comment type="caution">
    <text evidence="11">Lacks conserved residue(s) required for the propagation of feature annotation.</text>
</comment>
<dbReference type="SUPFAM" id="SSF90112">
    <property type="entry name" value="Neurotransmitter-gated ion-channel transmembrane pore"/>
    <property type="match status" value="1"/>
</dbReference>
<dbReference type="AlphaFoldDB" id="A0AAD9N748"/>
<feature type="domain" description="Neurotransmitter-gated ion-channel transmembrane" evidence="14">
    <location>
        <begin position="272"/>
        <end position="314"/>
    </location>
</feature>
<evidence type="ECO:0000259" key="14">
    <source>
        <dbReference type="Pfam" id="PF02932"/>
    </source>
</evidence>
<dbReference type="Gene3D" id="1.20.58.390">
    <property type="entry name" value="Neurotransmitter-gated ion-channel transmembrane domain"/>
    <property type="match status" value="2"/>
</dbReference>
<dbReference type="Pfam" id="PF02931">
    <property type="entry name" value="Neur_chan_LBD"/>
    <property type="match status" value="1"/>
</dbReference>
<evidence type="ECO:0000256" key="5">
    <source>
        <dbReference type="ARBA" id="ARBA00022692"/>
    </source>
</evidence>
<evidence type="ECO:0000313" key="16">
    <source>
        <dbReference type="Proteomes" id="UP001208570"/>
    </source>
</evidence>
<dbReference type="NCBIfam" id="TIGR00860">
    <property type="entry name" value="LIC"/>
    <property type="match status" value="1"/>
</dbReference>
<sequence>MWLTHATVFVLMMCTVYAARDTANVKNSASKEFLHQLLEGMDTRIRPPSKDNGPVVVSVNFHVISFSSINEINMDFKTDIFFRESWTDPRLVYTEGPPSINLPSRFVDQIWTPDLYFPNEKEAKFHDVTMPNRLLKLFPNGTVIYSIRLTLTLSCPMELVSFPLDTQTCGIKIESYAYETHELQLVWRDPSVEIDDELELPQFELVQIQNVTCQKQYKTTGRFPCLKATFMLNRHFGFFLLQTYIPSALIIILSWVSFWINMDAVAARISLVSYPKAIDIWMSMGMLFVFAALLEYAFVNALSRKHAKEEHYKKTDNPQDVTEPNDHNNKQTGADFAENLQHKTTNKVNYREFARNLDKISRYLFPSIFLIFNVIYWPIYASNRV</sequence>
<keyword evidence="10 11" id="KW-0407">Ion channel</keyword>
<proteinExistence type="inferred from homology"/>
<keyword evidence="7 11" id="KW-1133">Transmembrane helix</keyword>
<evidence type="ECO:0000256" key="9">
    <source>
        <dbReference type="ARBA" id="ARBA00023136"/>
    </source>
</evidence>
<feature type="domain" description="Neurotransmitter-gated ion-channel transmembrane" evidence="14">
    <location>
        <begin position="243"/>
        <end position="271"/>
    </location>
</feature>
<dbReference type="Pfam" id="PF02932">
    <property type="entry name" value="Neur_chan_memb"/>
    <property type="match status" value="2"/>
</dbReference>
<evidence type="ECO:0000259" key="13">
    <source>
        <dbReference type="Pfam" id="PF02931"/>
    </source>
</evidence>
<evidence type="ECO:0000256" key="6">
    <source>
        <dbReference type="ARBA" id="ARBA00022729"/>
    </source>
</evidence>
<evidence type="ECO:0000256" key="3">
    <source>
        <dbReference type="ARBA" id="ARBA00022448"/>
    </source>
</evidence>
<dbReference type="Gene3D" id="2.70.170.10">
    <property type="entry name" value="Neurotransmitter-gated ion-channel ligand-binding domain"/>
    <property type="match status" value="1"/>
</dbReference>
<dbReference type="GO" id="GO:0004888">
    <property type="term" value="F:transmembrane signaling receptor activity"/>
    <property type="evidence" value="ECO:0007669"/>
    <property type="project" value="InterPro"/>
</dbReference>
<evidence type="ECO:0000256" key="11">
    <source>
        <dbReference type="RuleBase" id="RU000687"/>
    </source>
</evidence>
<feature type="transmembrane region" description="Helical" evidence="11">
    <location>
        <begin position="280"/>
        <end position="299"/>
    </location>
</feature>
<comment type="subcellular location">
    <subcellularLocation>
        <location evidence="2">Cell membrane</location>
    </subcellularLocation>
    <subcellularLocation>
        <location evidence="1">Membrane</location>
        <topology evidence="1">Multi-pass membrane protein</topology>
    </subcellularLocation>
</comment>
<evidence type="ECO:0000256" key="8">
    <source>
        <dbReference type="ARBA" id="ARBA00023065"/>
    </source>
</evidence>
<name>A0AAD9N748_9ANNE</name>
<keyword evidence="4" id="KW-1003">Cell membrane</keyword>
<dbReference type="FunFam" id="2.70.170.10:FF:000014">
    <property type="entry name" value="Glycine receptor subunit beta"/>
    <property type="match status" value="1"/>
</dbReference>
<feature type="transmembrane region" description="Helical" evidence="11">
    <location>
        <begin position="360"/>
        <end position="379"/>
    </location>
</feature>
<feature type="signal peptide" evidence="11">
    <location>
        <begin position="1"/>
        <end position="18"/>
    </location>
</feature>
<dbReference type="SUPFAM" id="SSF63712">
    <property type="entry name" value="Nicotinic receptor ligand binding domain-like"/>
    <property type="match status" value="1"/>
</dbReference>
<dbReference type="InterPro" id="IPR006029">
    <property type="entry name" value="Neurotrans-gated_channel_TM"/>
</dbReference>
<dbReference type="InterPro" id="IPR006201">
    <property type="entry name" value="Neur_channel"/>
</dbReference>
<dbReference type="PRINTS" id="PR00252">
    <property type="entry name" value="NRIONCHANNEL"/>
</dbReference>
<feature type="domain" description="Neurotransmitter-gated ion-channel ligand-binding" evidence="13">
    <location>
        <begin position="31"/>
        <end position="235"/>
    </location>
</feature>
<reference evidence="15" key="1">
    <citation type="journal article" date="2023" name="Mol. Biol. Evol.">
        <title>Third-Generation Sequencing Reveals the Adaptive Role of the Epigenome in Three Deep-Sea Polychaetes.</title>
        <authorList>
            <person name="Perez M."/>
            <person name="Aroh O."/>
            <person name="Sun Y."/>
            <person name="Lan Y."/>
            <person name="Juniper S.K."/>
            <person name="Young C.R."/>
            <person name="Angers B."/>
            <person name="Qian P.Y."/>
        </authorList>
    </citation>
    <scope>NUCLEOTIDE SEQUENCE</scope>
    <source>
        <strain evidence="15">P08H-3</strain>
    </source>
</reference>
<dbReference type="InterPro" id="IPR036719">
    <property type="entry name" value="Neuro-gated_channel_TM_sf"/>
</dbReference>
<comment type="similarity">
    <text evidence="11">Belongs to the ligand-gated ion channel (TC 1.A.9) family.</text>
</comment>
<keyword evidence="3 11" id="KW-0813">Transport</keyword>
<keyword evidence="6 11" id="KW-0732">Signal</keyword>
<dbReference type="InterPro" id="IPR038050">
    <property type="entry name" value="Neuro_actylchol_rec"/>
</dbReference>
<evidence type="ECO:0000256" key="7">
    <source>
        <dbReference type="ARBA" id="ARBA00022989"/>
    </source>
</evidence>
<keyword evidence="8 11" id="KW-0406">Ion transport</keyword>
<evidence type="ECO:0000313" key="15">
    <source>
        <dbReference type="EMBL" id="KAK2159280.1"/>
    </source>
</evidence>
<dbReference type="PRINTS" id="PR00253">
    <property type="entry name" value="GABAARECEPTR"/>
</dbReference>
<comment type="caution">
    <text evidence="15">The sequence shown here is derived from an EMBL/GenBank/DDBJ whole genome shotgun (WGS) entry which is preliminary data.</text>
</comment>
<dbReference type="InterPro" id="IPR006202">
    <property type="entry name" value="Neur_chan_lig-bd"/>
</dbReference>
<dbReference type="CDD" id="cd19049">
    <property type="entry name" value="LGIC_TM_anion"/>
    <property type="match status" value="1"/>
</dbReference>
<protein>
    <submittedName>
        <fullName evidence="15">Uncharacterized protein</fullName>
    </submittedName>
</protein>
<feature type="region of interest" description="Disordered" evidence="12">
    <location>
        <begin position="310"/>
        <end position="338"/>
    </location>
</feature>
<feature type="transmembrane region" description="Helical" evidence="11">
    <location>
        <begin position="236"/>
        <end position="260"/>
    </location>
</feature>
<dbReference type="PANTHER" id="PTHR18945">
    <property type="entry name" value="NEUROTRANSMITTER GATED ION CHANNEL"/>
    <property type="match status" value="1"/>
</dbReference>
<dbReference type="InterPro" id="IPR036734">
    <property type="entry name" value="Neur_chan_lig-bd_sf"/>
</dbReference>
<keyword evidence="9 11" id="KW-0472">Membrane</keyword>
<accession>A0AAD9N748</accession>